<keyword evidence="13" id="KW-1185">Reference proteome</keyword>
<accession>A0A8S9YBR0</accession>
<evidence type="ECO:0000256" key="8">
    <source>
        <dbReference type="ARBA" id="ARBA00022884"/>
    </source>
</evidence>
<keyword evidence="3 10" id="KW-0820">tRNA-binding</keyword>
<keyword evidence="2" id="KW-0963">Cytoplasm</keyword>
<dbReference type="InterPro" id="IPR016691">
    <property type="entry name" value="TRMT11"/>
</dbReference>
<comment type="similarity">
    <text evidence="10">Belongs to the class I-like SAM-binding methyltransferase superfamily. TRM11 methyltransferase family.</text>
</comment>
<reference evidence="12" key="1">
    <citation type="submission" date="2019-07" db="EMBL/GenBank/DDBJ databases">
        <title>Annotation for the trematode Paragonimus miyazaki's.</title>
        <authorList>
            <person name="Choi Y.-J."/>
        </authorList>
    </citation>
    <scope>NUCLEOTIDE SEQUENCE</scope>
    <source>
        <strain evidence="12">Japan</strain>
    </source>
</reference>
<keyword evidence="4 10" id="KW-0489">Methyltransferase</keyword>
<dbReference type="OrthoDB" id="296065at2759"/>
<evidence type="ECO:0000313" key="12">
    <source>
        <dbReference type="EMBL" id="KAF7233696.1"/>
    </source>
</evidence>
<evidence type="ECO:0000313" key="13">
    <source>
        <dbReference type="Proteomes" id="UP000822476"/>
    </source>
</evidence>
<dbReference type="PROSITE" id="PS51627">
    <property type="entry name" value="SAM_MT_TRM11"/>
    <property type="match status" value="1"/>
</dbReference>
<evidence type="ECO:0000256" key="1">
    <source>
        <dbReference type="ARBA" id="ARBA00004496"/>
    </source>
</evidence>
<dbReference type="AlphaFoldDB" id="A0A8S9YBR0"/>
<comment type="caution">
    <text evidence="12">The sequence shown here is derived from an EMBL/GenBank/DDBJ whole genome shotgun (WGS) entry which is preliminary data.</text>
</comment>
<dbReference type="GO" id="GO:0032259">
    <property type="term" value="P:methylation"/>
    <property type="evidence" value="ECO:0007669"/>
    <property type="project" value="UniProtKB-UniRule"/>
</dbReference>
<evidence type="ECO:0000256" key="2">
    <source>
        <dbReference type="ARBA" id="ARBA00022490"/>
    </source>
</evidence>
<dbReference type="PANTHER" id="PTHR13370">
    <property type="entry name" value="RNA METHYLASE-RELATED"/>
    <property type="match status" value="1"/>
</dbReference>
<keyword evidence="8 10" id="KW-0694">RNA-binding</keyword>
<dbReference type="EC" id="2.1.1.214" evidence="9"/>
<keyword evidence="6 10" id="KW-0949">S-adenosyl-L-methionine</keyword>
<dbReference type="GO" id="GO:0160102">
    <property type="term" value="F:tRNA (guanine(10)-N2)-methyltransferase activity"/>
    <property type="evidence" value="ECO:0007669"/>
    <property type="project" value="UniProtKB-EC"/>
</dbReference>
<keyword evidence="7 10" id="KW-0819">tRNA processing</keyword>
<evidence type="ECO:0000256" key="7">
    <source>
        <dbReference type="ARBA" id="ARBA00022694"/>
    </source>
</evidence>
<feature type="domain" description="tRNA (guanine(10)-N(2))-methyltransferase TRMT11 N-terminal" evidence="11">
    <location>
        <begin position="1"/>
        <end position="185"/>
    </location>
</feature>
<dbReference type="Pfam" id="PF25904">
    <property type="entry name" value="Tmrp11_N"/>
    <property type="match status" value="1"/>
</dbReference>
<organism evidence="12 13">
    <name type="scientific">Paragonimus skrjabini miyazakii</name>
    <dbReference type="NCBI Taxonomy" id="59628"/>
    <lineage>
        <taxon>Eukaryota</taxon>
        <taxon>Metazoa</taxon>
        <taxon>Spiralia</taxon>
        <taxon>Lophotrochozoa</taxon>
        <taxon>Platyhelminthes</taxon>
        <taxon>Trematoda</taxon>
        <taxon>Digenea</taxon>
        <taxon>Plagiorchiida</taxon>
        <taxon>Troglotremata</taxon>
        <taxon>Troglotrematidae</taxon>
        <taxon>Paragonimus</taxon>
    </lineage>
</organism>
<dbReference type="PIRSF" id="PIRSF017259">
    <property type="entry name" value="tRNA_mtfrase_TRM11"/>
    <property type="match status" value="1"/>
</dbReference>
<comment type="subcellular location">
    <subcellularLocation>
        <location evidence="1">Cytoplasm</location>
    </subcellularLocation>
</comment>
<dbReference type="Proteomes" id="UP000822476">
    <property type="component" value="Unassembled WGS sequence"/>
</dbReference>
<sequence length="491" mass="54751">MKFVLSFAASEFVNFRQIEYLSLCQLCGIPSDLSTSEWSRNYWSQPYIVVDLHSESAAVSLIERSVLIKAVYEVWCEATNLRDLQAKIPKIPARLTDKYLNSGGSYKLIISSVNRKLQHEEKLQIIEDVLNAHPSVSATVCLKNPDHQLNILLDYKPRNWGKRPPTGQVNLRHVYYGRLVGTSKRRDLINSYRLADRAYLGNTSMDVRLAGIMANVGLCEHGSLVWDPFLGTGSIVLAASIWGALGAGSDIDYALLHGMGMSPKAGQGQRMNGECLRVNYQQYNLQSRYLDVVVADAASLGRLLRLPSENKRVNGYSSAVCDVGLFDAILTDPPYGFRESSRRVAGQAVERSPSLVTPERLSEITGVPLTDVVQMNSDEQALIKVPHDLPHIPHKESYPLTETHNDLLNLAVQLLKPGGRLVFWIPVNKLISSGPCVVPSHARLRVLAACEQILNVRNARYMIVMRKLYPEELDEMAPCGPDKFYSADLVY</sequence>
<evidence type="ECO:0000256" key="3">
    <source>
        <dbReference type="ARBA" id="ARBA00022555"/>
    </source>
</evidence>
<evidence type="ECO:0000256" key="4">
    <source>
        <dbReference type="ARBA" id="ARBA00022603"/>
    </source>
</evidence>
<proteinExistence type="inferred from homology"/>
<evidence type="ECO:0000256" key="9">
    <source>
        <dbReference type="ARBA" id="ARBA00066937"/>
    </source>
</evidence>
<dbReference type="Gene3D" id="3.40.50.150">
    <property type="entry name" value="Vaccinia Virus protein VP39"/>
    <property type="match status" value="1"/>
</dbReference>
<name>A0A8S9YBR0_9TREM</name>
<dbReference type="PRINTS" id="PR00507">
    <property type="entry name" value="N12N6MTFRASE"/>
</dbReference>
<evidence type="ECO:0000256" key="10">
    <source>
        <dbReference type="PROSITE-ProRule" id="PRU00959"/>
    </source>
</evidence>
<dbReference type="GO" id="GO:0005737">
    <property type="term" value="C:cytoplasm"/>
    <property type="evidence" value="ECO:0007669"/>
    <property type="project" value="UniProtKB-SubCell"/>
</dbReference>
<protein>
    <recommendedName>
        <fullName evidence="9">tRNA (guanine(10)-N(2))-methyltransferase</fullName>
        <ecNumber evidence="9">2.1.1.214</ecNumber>
    </recommendedName>
</protein>
<evidence type="ECO:0000256" key="5">
    <source>
        <dbReference type="ARBA" id="ARBA00022679"/>
    </source>
</evidence>
<dbReference type="SUPFAM" id="SSF53335">
    <property type="entry name" value="S-adenosyl-L-methionine-dependent methyltransferases"/>
    <property type="match status" value="1"/>
</dbReference>
<dbReference type="PANTHER" id="PTHR13370:SF3">
    <property type="entry name" value="TRNA (GUANINE(10)-N2)-METHYLTRANSFERASE HOMOLOG"/>
    <property type="match status" value="1"/>
</dbReference>
<keyword evidence="5 10" id="KW-0808">Transferase</keyword>
<dbReference type="EMBL" id="JTDE01020872">
    <property type="protein sequence ID" value="KAF7233696.1"/>
    <property type="molecule type" value="Genomic_DNA"/>
</dbReference>
<dbReference type="InterPro" id="IPR059073">
    <property type="entry name" value="TRMT11_N"/>
</dbReference>
<dbReference type="PROSITE" id="PS00092">
    <property type="entry name" value="N6_MTASE"/>
    <property type="match status" value="1"/>
</dbReference>
<evidence type="ECO:0000256" key="6">
    <source>
        <dbReference type="ARBA" id="ARBA00022691"/>
    </source>
</evidence>
<evidence type="ECO:0000259" key="11">
    <source>
        <dbReference type="Pfam" id="PF25904"/>
    </source>
</evidence>
<dbReference type="InterPro" id="IPR029063">
    <property type="entry name" value="SAM-dependent_MTases_sf"/>
</dbReference>
<dbReference type="InterPro" id="IPR002052">
    <property type="entry name" value="DNA_methylase_N6_adenine_CS"/>
</dbReference>
<gene>
    <name evidence="12" type="ORF">EG68_10793</name>
</gene>
<dbReference type="GO" id="GO:0008033">
    <property type="term" value="P:tRNA processing"/>
    <property type="evidence" value="ECO:0007669"/>
    <property type="project" value="UniProtKB-UniRule"/>
</dbReference>
<dbReference type="GO" id="GO:0000049">
    <property type="term" value="F:tRNA binding"/>
    <property type="evidence" value="ECO:0007669"/>
    <property type="project" value="UniProtKB-UniRule"/>
</dbReference>